<dbReference type="EMBL" id="CAJVPT010001600">
    <property type="protein sequence ID" value="CAG8465891.1"/>
    <property type="molecule type" value="Genomic_DNA"/>
</dbReference>
<proteinExistence type="predicted"/>
<evidence type="ECO:0000313" key="1">
    <source>
        <dbReference type="EMBL" id="CAG8465891.1"/>
    </source>
</evidence>
<organism evidence="1 2">
    <name type="scientific">Acaulospora colombiana</name>
    <dbReference type="NCBI Taxonomy" id="27376"/>
    <lineage>
        <taxon>Eukaryota</taxon>
        <taxon>Fungi</taxon>
        <taxon>Fungi incertae sedis</taxon>
        <taxon>Mucoromycota</taxon>
        <taxon>Glomeromycotina</taxon>
        <taxon>Glomeromycetes</taxon>
        <taxon>Diversisporales</taxon>
        <taxon>Acaulosporaceae</taxon>
        <taxon>Acaulospora</taxon>
    </lineage>
</organism>
<sequence length="356" mass="39737">MKSIYDKLEPDELEELEKLNPMQKFEEAQRLVRARERLRKSTQEDKKRRKVKLINHLNLPPVRRNYGGWVKQTPLQKVLRKTLRSGAYEHRTHFTQLESGPTMMTVPADWLQGSRDSNLRSMSSLATGGPSNRIPAQVELPFKYLPTNTKSCSERRVDTKISSANNGEFDRNCQQQSPFGRSAALARSNMSLTPASKRVHEAETMVSVTKRARAESSTNVYSTRVNNASARSSTRQLNVTHSSSQRVVNSISRPQKVSDSSFSRDQPISKQPRTSVLEKASAHSRTNKSTTISSRSNVSTSKNVKSTSDSSRRLELNTISKYDNNTKIIRSSSTASSAPAKLVKTAAIGSGGKVLR</sequence>
<protein>
    <submittedName>
        <fullName evidence="1">14976_t:CDS:1</fullName>
    </submittedName>
</protein>
<evidence type="ECO:0000313" key="2">
    <source>
        <dbReference type="Proteomes" id="UP000789525"/>
    </source>
</evidence>
<reference evidence="1" key="1">
    <citation type="submission" date="2021-06" db="EMBL/GenBank/DDBJ databases">
        <authorList>
            <person name="Kallberg Y."/>
            <person name="Tangrot J."/>
            <person name="Rosling A."/>
        </authorList>
    </citation>
    <scope>NUCLEOTIDE SEQUENCE</scope>
    <source>
        <strain evidence="1">CL356</strain>
    </source>
</reference>
<comment type="caution">
    <text evidence="1">The sequence shown here is derived from an EMBL/GenBank/DDBJ whole genome shotgun (WGS) entry which is preliminary data.</text>
</comment>
<accession>A0ACA9KCD0</accession>
<dbReference type="Proteomes" id="UP000789525">
    <property type="component" value="Unassembled WGS sequence"/>
</dbReference>
<gene>
    <name evidence="1" type="ORF">ACOLOM_LOCUS1374</name>
</gene>
<name>A0ACA9KCD0_9GLOM</name>
<keyword evidence="2" id="KW-1185">Reference proteome</keyword>